<dbReference type="InterPro" id="IPR001279">
    <property type="entry name" value="Metallo-B-lactamas"/>
</dbReference>
<dbReference type="Pfam" id="PF00753">
    <property type="entry name" value="Lactamase_B"/>
    <property type="match status" value="1"/>
</dbReference>
<dbReference type="Proteomes" id="UP000192578">
    <property type="component" value="Unassembled WGS sequence"/>
</dbReference>
<dbReference type="PANTHER" id="PTHR42978:SF6">
    <property type="entry name" value="QUORUM-QUENCHING LACTONASE YTNP-RELATED"/>
    <property type="match status" value="1"/>
</dbReference>
<keyword evidence="7" id="KW-1185">Reference proteome</keyword>
<dbReference type="Gene3D" id="3.60.15.10">
    <property type="entry name" value="Ribonuclease Z/Hydroxyacylglutathione hydrolase-like"/>
    <property type="match status" value="1"/>
</dbReference>
<evidence type="ECO:0000256" key="1">
    <source>
        <dbReference type="ARBA" id="ARBA00007749"/>
    </source>
</evidence>
<dbReference type="SUPFAM" id="SSF56281">
    <property type="entry name" value="Metallo-hydrolase/oxidoreductase"/>
    <property type="match status" value="1"/>
</dbReference>
<evidence type="ECO:0000256" key="4">
    <source>
        <dbReference type="ARBA" id="ARBA00022833"/>
    </source>
</evidence>
<reference evidence="7" key="1">
    <citation type="submission" date="2017-01" db="EMBL/GenBank/DDBJ databases">
        <title>Comparative genomics of anhydrobiosis in the tardigrade Hypsibius dujardini.</title>
        <authorList>
            <person name="Yoshida Y."/>
            <person name="Koutsovoulos G."/>
            <person name="Laetsch D."/>
            <person name="Stevens L."/>
            <person name="Kumar S."/>
            <person name="Horikawa D."/>
            <person name="Ishino K."/>
            <person name="Komine S."/>
            <person name="Tomita M."/>
            <person name="Blaxter M."/>
            <person name="Arakawa K."/>
        </authorList>
    </citation>
    <scope>NUCLEOTIDE SEQUENCE [LARGE SCALE GENOMIC DNA]</scope>
    <source>
        <strain evidence="7">Z151</strain>
    </source>
</reference>
<evidence type="ECO:0000256" key="2">
    <source>
        <dbReference type="ARBA" id="ARBA00022723"/>
    </source>
</evidence>
<gene>
    <name evidence="6" type="ORF">BV898_16473</name>
</gene>
<dbReference type="AlphaFoldDB" id="A0A9X6NDB0"/>
<name>A0A9X6NDB0_HYPEX</name>
<protein>
    <recommendedName>
        <fullName evidence="5">Metallo-beta-lactamase domain-containing protein</fullName>
    </recommendedName>
</protein>
<evidence type="ECO:0000256" key="3">
    <source>
        <dbReference type="ARBA" id="ARBA00022801"/>
    </source>
</evidence>
<comment type="caution">
    <text evidence="6">The sequence shown here is derived from an EMBL/GenBank/DDBJ whole genome shotgun (WGS) entry which is preliminary data.</text>
</comment>
<comment type="similarity">
    <text evidence="1">Belongs to the metallo-beta-lactamase superfamily.</text>
</comment>
<proteinExistence type="inferred from homology"/>
<dbReference type="InterPro" id="IPR036866">
    <property type="entry name" value="RibonucZ/Hydroxyglut_hydro"/>
</dbReference>
<dbReference type="InterPro" id="IPR051013">
    <property type="entry name" value="MBL_superfamily_lactonases"/>
</dbReference>
<keyword evidence="3" id="KW-0378">Hydrolase</keyword>
<dbReference type="GO" id="GO:0016787">
    <property type="term" value="F:hydrolase activity"/>
    <property type="evidence" value="ECO:0007669"/>
    <property type="project" value="UniProtKB-KW"/>
</dbReference>
<feature type="domain" description="Metallo-beta-lactamase" evidence="5">
    <location>
        <begin position="53"/>
        <end position="115"/>
    </location>
</feature>
<keyword evidence="2" id="KW-0479">Metal-binding</keyword>
<evidence type="ECO:0000313" key="7">
    <source>
        <dbReference type="Proteomes" id="UP000192578"/>
    </source>
</evidence>
<organism evidence="6 7">
    <name type="scientific">Hypsibius exemplaris</name>
    <name type="common">Freshwater tardigrade</name>
    <dbReference type="NCBI Taxonomy" id="2072580"/>
    <lineage>
        <taxon>Eukaryota</taxon>
        <taxon>Metazoa</taxon>
        <taxon>Ecdysozoa</taxon>
        <taxon>Tardigrada</taxon>
        <taxon>Eutardigrada</taxon>
        <taxon>Parachela</taxon>
        <taxon>Hypsibioidea</taxon>
        <taxon>Hypsibiidae</taxon>
        <taxon>Hypsibius</taxon>
    </lineage>
</organism>
<dbReference type="OrthoDB" id="10250730at2759"/>
<dbReference type="EMBL" id="MTYJ01000247">
    <property type="protein sequence ID" value="OWA52017.1"/>
    <property type="molecule type" value="Genomic_DNA"/>
</dbReference>
<sequence length="154" mass="16901">MTRLLPANARRFSDYDSPRRERTLDLEELLSNAARDQIRRARQQSFVAFPVTFSSTAFLVNTKQNLVLIDTGAGSLSGLSFGRLLGNLRASGYEPEQIDHVFLTHLHVGHSGGVQPGSQAGGRTFPNATVRVSQAEVDYWLNLANEAGSSEINK</sequence>
<evidence type="ECO:0000259" key="5">
    <source>
        <dbReference type="Pfam" id="PF00753"/>
    </source>
</evidence>
<accession>A0A9X6NDB0</accession>
<keyword evidence="4" id="KW-0862">Zinc</keyword>
<dbReference type="GO" id="GO:0046872">
    <property type="term" value="F:metal ion binding"/>
    <property type="evidence" value="ECO:0007669"/>
    <property type="project" value="UniProtKB-KW"/>
</dbReference>
<evidence type="ECO:0000313" key="6">
    <source>
        <dbReference type="EMBL" id="OWA52017.1"/>
    </source>
</evidence>
<dbReference type="PANTHER" id="PTHR42978">
    <property type="entry name" value="QUORUM-QUENCHING LACTONASE YTNP-RELATED-RELATED"/>
    <property type="match status" value="1"/>
</dbReference>